<evidence type="ECO:0000256" key="1">
    <source>
        <dbReference type="ARBA" id="ARBA00012513"/>
    </source>
</evidence>
<evidence type="ECO:0000256" key="4">
    <source>
        <dbReference type="ARBA" id="ARBA00047899"/>
    </source>
</evidence>
<protein>
    <recommendedName>
        <fullName evidence="1">non-specific serine/threonine protein kinase</fullName>
        <ecNumber evidence="1">2.7.11.1</ecNumber>
    </recommendedName>
</protein>
<dbReference type="Gene3D" id="1.10.510.10">
    <property type="entry name" value="Transferase(Phosphotransferase) domain 1"/>
    <property type="match status" value="1"/>
</dbReference>
<feature type="domain" description="Protein kinase" evidence="6">
    <location>
        <begin position="76"/>
        <end position="350"/>
    </location>
</feature>
<comment type="catalytic activity">
    <reaction evidence="5">
        <text>L-seryl-[protein] + ATP = O-phospho-L-seryl-[protein] + ADP + H(+)</text>
        <dbReference type="Rhea" id="RHEA:17989"/>
        <dbReference type="Rhea" id="RHEA-COMP:9863"/>
        <dbReference type="Rhea" id="RHEA-COMP:11604"/>
        <dbReference type="ChEBI" id="CHEBI:15378"/>
        <dbReference type="ChEBI" id="CHEBI:29999"/>
        <dbReference type="ChEBI" id="CHEBI:30616"/>
        <dbReference type="ChEBI" id="CHEBI:83421"/>
        <dbReference type="ChEBI" id="CHEBI:456216"/>
        <dbReference type="EC" id="2.7.11.1"/>
    </reaction>
</comment>
<dbReference type="EC" id="2.7.11.1" evidence="1"/>
<evidence type="ECO:0000259" key="6">
    <source>
        <dbReference type="PROSITE" id="PS50011"/>
    </source>
</evidence>
<evidence type="ECO:0000256" key="5">
    <source>
        <dbReference type="ARBA" id="ARBA00048679"/>
    </source>
</evidence>
<evidence type="ECO:0000313" key="7">
    <source>
        <dbReference type="EMBL" id="GJT86213.1"/>
    </source>
</evidence>
<sequence>MIYQQRALDINTRELRLDHPDTMKSYRDLRSHMLNTGTQAVGYKEGDKGRLFWLGKVFPLTLGVAIRYVMVLGPQVDDCEALGEGFGDQEVFYGLKDSEEKNGENIMQTQSTDSSEDREPFGEVDLIGRYGRYPKLLGSNTVKNVYRGFDLEEGRDIAWNQVKLRNFTGVQDSKKNQLNFITEACVSGNLRNYRKKHKRVSLKALKKWSRQILKGLDYLHTHEPRDIHRDLICSNIFINGSIGKNGLLVFPVALAIFAYECFKLYKESKKRNSTGNPESVCEDLIYWIAAHLIKMDLLKAMARKSTNAAISHTTHVILLTLKELMMATMVISGTRAEKQNVKLWHAMAWG</sequence>
<dbReference type="InterPro" id="IPR011009">
    <property type="entry name" value="Kinase-like_dom_sf"/>
</dbReference>
<keyword evidence="3 7" id="KW-0808">Transferase</keyword>
<dbReference type="SMART" id="SM00220">
    <property type="entry name" value="S_TKc"/>
    <property type="match status" value="1"/>
</dbReference>
<gene>
    <name evidence="7" type="ORF">Tco_1067930</name>
</gene>
<proteinExistence type="predicted"/>
<keyword evidence="8" id="KW-1185">Reference proteome</keyword>
<reference evidence="7" key="2">
    <citation type="submission" date="2022-01" db="EMBL/GenBank/DDBJ databases">
        <authorList>
            <person name="Yamashiro T."/>
            <person name="Shiraishi A."/>
            <person name="Satake H."/>
            <person name="Nakayama K."/>
        </authorList>
    </citation>
    <scope>NUCLEOTIDE SEQUENCE</scope>
</reference>
<dbReference type="InterPro" id="IPR000719">
    <property type="entry name" value="Prot_kinase_dom"/>
</dbReference>
<dbReference type="Gene3D" id="3.30.200.20">
    <property type="entry name" value="Phosphorylase Kinase, domain 1"/>
    <property type="match status" value="1"/>
</dbReference>
<dbReference type="GO" id="GO:0016301">
    <property type="term" value="F:kinase activity"/>
    <property type="evidence" value="ECO:0007669"/>
    <property type="project" value="UniProtKB-KW"/>
</dbReference>
<evidence type="ECO:0000256" key="3">
    <source>
        <dbReference type="ARBA" id="ARBA00022777"/>
    </source>
</evidence>
<keyword evidence="3 7" id="KW-0418">Kinase</keyword>
<organism evidence="7 8">
    <name type="scientific">Tanacetum coccineum</name>
    <dbReference type="NCBI Taxonomy" id="301880"/>
    <lineage>
        <taxon>Eukaryota</taxon>
        <taxon>Viridiplantae</taxon>
        <taxon>Streptophyta</taxon>
        <taxon>Embryophyta</taxon>
        <taxon>Tracheophyta</taxon>
        <taxon>Spermatophyta</taxon>
        <taxon>Magnoliopsida</taxon>
        <taxon>eudicotyledons</taxon>
        <taxon>Gunneridae</taxon>
        <taxon>Pentapetalae</taxon>
        <taxon>asterids</taxon>
        <taxon>campanulids</taxon>
        <taxon>Asterales</taxon>
        <taxon>Asteraceae</taxon>
        <taxon>Asteroideae</taxon>
        <taxon>Anthemideae</taxon>
        <taxon>Anthemidinae</taxon>
        <taxon>Tanacetum</taxon>
    </lineage>
</organism>
<dbReference type="PROSITE" id="PS50011">
    <property type="entry name" value="PROTEIN_KINASE_DOM"/>
    <property type="match status" value="1"/>
</dbReference>
<evidence type="ECO:0000256" key="2">
    <source>
        <dbReference type="ARBA" id="ARBA00022527"/>
    </source>
</evidence>
<dbReference type="Proteomes" id="UP001151760">
    <property type="component" value="Unassembled WGS sequence"/>
</dbReference>
<dbReference type="SUPFAM" id="SSF56112">
    <property type="entry name" value="Protein kinase-like (PK-like)"/>
    <property type="match status" value="1"/>
</dbReference>
<comment type="catalytic activity">
    <reaction evidence="4">
        <text>L-threonyl-[protein] + ATP = O-phospho-L-threonyl-[protein] + ADP + H(+)</text>
        <dbReference type="Rhea" id="RHEA:46608"/>
        <dbReference type="Rhea" id="RHEA-COMP:11060"/>
        <dbReference type="Rhea" id="RHEA-COMP:11605"/>
        <dbReference type="ChEBI" id="CHEBI:15378"/>
        <dbReference type="ChEBI" id="CHEBI:30013"/>
        <dbReference type="ChEBI" id="CHEBI:30616"/>
        <dbReference type="ChEBI" id="CHEBI:61977"/>
        <dbReference type="ChEBI" id="CHEBI:456216"/>
        <dbReference type="EC" id="2.7.11.1"/>
    </reaction>
</comment>
<reference evidence="7" key="1">
    <citation type="journal article" date="2022" name="Int. J. Mol. Sci.">
        <title>Draft Genome of Tanacetum Coccineum: Genomic Comparison of Closely Related Tanacetum-Family Plants.</title>
        <authorList>
            <person name="Yamashiro T."/>
            <person name="Shiraishi A."/>
            <person name="Nakayama K."/>
            <person name="Satake H."/>
        </authorList>
    </citation>
    <scope>NUCLEOTIDE SEQUENCE</scope>
</reference>
<dbReference type="Pfam" id="PF00069">
    <property type="entry name" value="Pkinase"/>
    <property type="match status" value="1"/>
</dbReference>
<dbReference type="EMBL" id="BQNB010019525">
    <property type="protein sequence ID" value="GJT86213.1"/>
    <property type="molecule type" value="Genomic_DNA"/>
</dbReference>
<comment type="caution">
    <text evidence="7">The sequence shown here is derived from an EMBL/GenBank/DDBJ whole genome shotgun (WGS) entry which is preliminary data.</text>
</comment>
<evidence type="ECO:0000313" key="8">
    <source>
        <dbReference type="Proteomes" id="UP001151760"/>
    </source>
</evidence>
<accession>A0ABQ5HGC7</accession>
<keyword evidence="2" id="KW-0723">Serine/threonine-protein kinase</keyword>
<dbReference type="PANTHER" id="PTHR13902">
    <property type="entry name" value="SERINE/THREONINE-PROTEIN KINASE WNK WITH NO LYSINE -RELATED"/>
    <property type="match status" value="1"/>
</dbReference>
<name>A0ABQ5HGC7_9ASTR</name>
<dbReference type="InterPro" id="IPR050588">
    <property type="entry name" value="WNK_Ser-Thr_kinase"/>
</dbReference>